<sequence length="348" mass="39928">MKFRTTILSILFVCLCHGQTDVHHEGKVSTIAFGSCNNPRLKTKPLFDTIAGVDPDVFIFLGDNIYGDTEDMEVLKKKYAELEAVEGYRQLRDQTVVLATWDDHDYGVNDGGKNYPMKKESEKLFLDFFNEPHDSARRKRKGVYASYTFGPVGSRCQVLLLDTRYFRDPLPKVPKKDRKGSAAGWYRPTRDTDKELLGEKQWKWLEQQLQVPADVRIIASSIQVLAHEKGMENWGNVPHEQKRLFELLKKYKANHTFAISGDVHFAELSKMDLGTYPFYDLTSSGLTHSHTAWAKMENSFRLGKAFAGQNAGVIEIDWENKSLSFNILNRQAQRVIQHQVPFSELQFK</sequence>
<dbReference type="AlphaFoldDB" id="A0A851GIV1"/>
<dbReference type="CDD" id="cd07389">
    <property type="entry name" value="MPP_PhoD"/>
    <property type="match status" value="1"/>
</dbReference>
<dbReference type="EMBL" id="JACBAZ010000001">
    <property type="protein sequence ID" value="NWK54144.1"/>
    <property type="molecule type" value="Genomic_DNA"/>
</dbReference>
<dbReference type="SUPFAM" id="SSF56300">
    <property type="entry name" value="Metallo-dependent phosphatases"/>
    <property type="match status" value="1"/>
</dbReference>
<proteinExistence type="predicted"/>
<gene>
    <name evidence="2" type="ORF">HW115_00860</name>
</gene>
<feature type="domain" description="PhoD-like phosphatase metallophosphatase" evidence="1">
    <location>
        <begin position="32"/>
        <end position="272"/>
    </location>
</feature>
<dbReference type="Proteomes" id="UP000557872">
    <property type="component" value="Unassembled WGS sequence"/>
</dbReference>
<dbReference type="Pfam" id="PF09423">
    <property type="entry name" value="PhoD"/>
    <property type="match status" value="1"/>
</dbReference>
<comment type="caution">
    <text evidence="2">The sequence shown here is derived from an EMBL/GenBank/DDBJ whole genome shotgun (WGS) entry which is preliminary data.</text>
</comment>
<accession>A0A851GIV1</accession>
<dbReference type="RefSeq" id="WP_178930687.1">
    <property type="nucleotide sequence ID" value="NZ_JACBAZ010000001.1"/>
</dbReference>
<dbReference type="InterPro" id="IPR038607">
    <property type="entry name" value="PhoD-like_sf"/>
</dbReference>
<protein>
    <submittedName>
        <fullName evidence="2">Alkaline phosphatase family protein</fullName>
    </submittedName>
</protein>
<dbReference type="PANTHER" id="PTHR33987">
    <property type="entry name" value="CALCINEURIN-LIKE METALLO-PHOSPHOESTERASE SUPERFAMILY PROTEIN"/>
    <property type="match status" value="1"/>
</dbReference>
<dbReference type="PANTHER" id="PTHR33987:SF1">
    <property type="entry name" value="CALCINEURIN-LIKE METALLO-PHOSPHOESTERASE SUPERFAMILY PROTEIN"/>
    <property type="match status" value="1"/>
</dbReference>
<evidence type="ECO:0000259" key="1">
    <source>
        <dbReference type="Pfam" id="PF09423"/>
    </source>
</evidence>
<evidence type="ECO:0000313" key="2">
    <source>
        <dbReference type="EMBL" id="NWK54144.1"/>
    </source>
</evidence>
<name>A0A851GIV1_9BACT</name>
<dbReference type="Gene3D" id="3.60.21.70">
    <property type="entry name" value="PhoD-like phosphatase"/>
    <property type="match status" value="1"/>
</dbReference>
<organism evidence="2 3">
    <name type="scientific">Oceaniferula marina</name>
    <dbReference type="NCBI Taxonomy" id="2748318"/>
    <lineage>
        <taxon>Bacteria</taxon>
        <taxon>Pseudomonadati</taxon>
        <taxon>Verrucomicrobiota</taxon>
        <taxon>Verrucomicrobiia</taxon>
        <taxon>Verrucomicrobiales</taxon>
        <taxon>Verrucomicrobiaceae</taxon>
        <taxon>Oceaniferula</taxon>
    </lineage>
</organism>
<keyword evidence="3" id="KW-1185">Reference proteome</keyword>
<reference evidence="2 3" key="1">
    <citation type="submission" date="2020-07" db="EMBL/GenBank/DDBJ databases">
        <title>Roseicoccus Jingziensis gen. nov., sp. nov., isolated from coastal seawater.</title>
        <authorList>
            <person name="Feng X."/>
        </authorList>
    </citation>
    <scope>NUCLEOTIDE SEQUENCE [LARGE SCALE GENOMIC DNA]</scope>
    <source>
        <strain evidence="2 3">N1E253</strain>
    </source>
</reference>
<evidence type="ECO:0000313" key="3">
    <source>
        <dbReference type="Proteomes" id="UP000557872"/>
    </source>
</evidence>
<dbReference type="InterPro" id="IPR029052">
    <property type="entry name" value="Metallo-depent_PP-like"/>
</dbReference>
<dbReference type="InterPro" id="IPR018946">
    <property type="entry name" value="PhoD-like_MPP"/>
</dbReference>